<feature type="coiled-coil region" evidence="1">
    <location>
        <begin position="179"/>
        <end position="206"/>
    </location>
</feature>
<keyword evidence="2" id="KW-0472">Membrane</keyword>
<feature type="transmembrane region" description="Helical" evidence="2">
    <location>
        <begin position="35"/>
        <end position="59"/>
    </location>
</feature>
<keyword evidence="2" id="KW-0812">Transmembrane</keyword>
<comment type="caution">
    <text evidence="3">The sequence shown here is derived from an EMBL/GenBank/DDBJ whole genome shotgun (WGS) entry which is preliminary data.</text>
</comment>
<protein>
    <submittedName>
        <fullName evidence="3">Uncharacterized protein</fullName>
    </submittedName>
</protein>
<accession>A0A0P6X400</accession>
<dbReference type="Proteomes" id="UP000050417">
    <property type="component" value="Unassembled WGS sequence"/>
</dbReference>
<dbReference type="AlphaFoldDB" id="A0A0P6X400"/>
<feature type="transmembrane region" description="Helical" evidence="2">
    <location>
        <begin position="9"/>
        <end position="29"/>
    </location>
</feature>
<evidence type="ECO:0000313" key="3">
    <source>
        <dbReference type="EMBL" id="KPL74147.1"/>
    </source>
</evidence>
<sequence>MTINSKKAWGFLIFFIVLSISVFLIQAISNDLSNVLLVFFEFLKFVFAICIGLFIELLLSEESYQQEIQRVVVSAYRRISDIGKSISSMQEDIDQLIHRYPTNKLHEIETIKVRADEIANNVASSEDDWIDFLKKDIKALEEIEKRKKQIQKISNYSHKYTIQTSPIRQLEEFPEISNNVIDEKMIKSSEQRIEELRSEINALIESLPVAVRTLIDEEPLPRGGKKSEFVYQYLFHYAKENGFIRIPINVGSDINNRKIEITAMKPYRFLLQTACGTEIMTIAGNNHDAIGVVENPFPNIYYKDYFFTLIDFLKLSTVEEYMPVIPNSELDDTLAGTGIVFIKVKIQVEQSIS</sequence>
<keyword evidence="1" id="KW-0175">Coiled coil</keyword>
<gene>
    <name evidence="3" type="ORF">ADN00_14210</name>
</gene>
<evidence type="ECO:0000313" key="4">
    <source>
        <dbReference type="Proteomes" id="UP000050417"/>
    </source>
</evidence>
<keyword evidence="4" id="KW-1185">Reference proteome</keyword>
<evidence type="ECO:0000256" key="1">
    <source>
        <dbReference type="SAM" id="Coils"/>
    </source>
</evidence>
<keyword evidence="2" id="KW-1133">Transmembrane helix</keyword>
<reference evidence="3 4" key="1">
    <citation type="submission" date="2015-07" db="EMBL/GenBank/DDBJ databases">
        <title>Genome sequence of Ornatilinea apprima DSM 23815.</title>
        <authorList>
            <person name="Hemp J."/>
            <person name="Ward L.M."/>
            <person name="Pace L.A."/>
            <person name="Fischer W.W."/>
        </authorList>
    </citation>
    <scope>NUCLEOTIDE SEQUENCE [LARGE SCALE GENOMIC DNA]</scope>
    <source>
        <strain evidence="3 4">P3M-1</strain>
    </source>
</reference>
<proteinExistence type="predicted"/>
<dbReference type="RefSeq" id="WP_075063687.1">
    <property type="nucleotide sequence ID" value="NZ_LGCL01000033.1"/>
</dbReference>
<name>A0A0P6X400_9CHLR</name>
<organism evidence="3 4">
    <name type="scientific">Ornatilinea apprima</name>
    <dbReference type="NCBI Taxonomy" id="1134406"/>
    <lineage>
        <taxon>Bacteria</taxon>
        <taxon>Bacillati</taxon>
        <taxon>Chloroflexota</taxon>
        <taxon>Anaerolineae</taxon>
        <taxon>Anaerolineales</taxon>
        <taxon>Anaerolineaceae</taxon>
        <taxon>Ornatilinea</taxon>
    </lineage>
</organism>
<dbReference type="EMBL" id="LGCL01000033">
    <property type="protein sequence ID" value="KPL74147.1"/>
    <property type="molecule type" value="Genomic_DNA"/>
</dbReference>
<evidence type="ECO:0000256" key="2">
    <source>
        <dbReference type="SAM" id="Phobius"/>
    </source>
</evidence>